<proteinExistence type="predicted"/>
<reference evidence="1 2" key="1">
    <citation type="submission" date="2019-10" db="EMBL/GenBank/DDBJ databases">
        <title>New species of Slilvanegrellaceae.</title>
        <authorList>
            <person name="Pitt A."/>
            <person name="Hahn M.W."/>
        </authorList>
    </citation>
    <scope>NUCLEOTIDE SEQUENCE [LARGE SCALE GENOMIC DNA]</scope>
    <source>
        <strain evidence="1 2">SP-Ram-0.45-NSY-1</strain>
    </source>
</reference>
<accession>A0A6N6VYL2</accession>
<gene>
    <name evidence="1" type="ORF">GCL60_04075</name>
</gene>
<dbReference type="EMBL" id="WFLM01000002">
    <property type="protein sequence ID" value="KAB8039438.1"/>
    <property type="molecule type" value="Genomic_DNA"/>
</dbReference>
<keyword evidence="2" id="KW-1185">Reference proteome</keyword>
<comment type="caution">
    <text evidence="1">The sequence shown here is derived from an EMBL/GenBank/DDBJ whole genome shotgun (WGS) entry which is preliminary data.</text>
</comment>
<protein>
    <submittedName>
        <fullName evidence="1">Uncharacterized protein</fullName>
    </submittedName>
</protein>
<dbReference type="AlphaFoldDB" id="A0A6N6VYL2"/>
<sequence length="65" mass="7269">MKNSAQNTGIFHSKWNYDNDLFPISTKDFIAHKGKDPTLSSNSLFKYDTQDRLISAKGIGDDTSS</sequence>
<organism evidence="1 2">
    <name type="scientific">Silvanigrella paludirubra</name>
    <dbReference type="NCBI Taxonomy" id="2499159"/>
    <lineage>
        <taxon>Bacteria</taxon>
        <taxon>Pseudomonadati</taxon>
        <taxon>Bdellovibrionota</taxon>
        <taxon>Oligoflexia</taxon>
        <taxon>Silvanigrellales</taxon>
        <taxon>Silvanigrellaceae</taxon>
        <taxon>Silvanigrella</taxon>
    </lineage>
</organism>
<evidence type="ECO:0000313" key="2">
    <source>
        <dbReference type="Proteomes" id="UP000437748"/>
    </source>
</evidence>
<dbReference type="RefSeq" id="WP_153418663.1">
    <property type="nucleotide sequence ID" value="NZ_WFLM01000002.1"/>
</dbReference>
<dbReference type="Proteomes" id="UP000437748">
    <property type="component" value="Unassembled WGS sequence"/>
</dbReference>
<name>A0A6N6VYL2_9BACT</name>
<evidence type="ECO:0000313" key="1">
    <source>
        <dbReference type="EMBL" id="KAB8039438.1"/>
    </source>
</evidence>